<reference evidence="2 3" key="1">
    <citation type="submission" date="2005-09" db="EMBL/GenBank/DDBJ databases">
        <authorList>
            <person name="Woods D.E."/>
            <person name="Nierman W.C."/>
        </authorList>
    </citation>
    <scope>NUCLEOTIDE SEQUENCE [LARGE SCALE GENOMIC DNA]</scope>
    <source>
        <strain evidence="2 3">1710b</strain>
    </source>
</reference>
<proteinExistence type="predicted"/>
<gene>
    <name evidence="2" type="ordered locus">BURPS1710b_A1995</name>
</gene>
<dbReference type="AlphaFoldDB" id="Q3JH08"/>
<feature type="compositionally biased region" description="Basic residues" evidence="1">
    <location>
        <begin position="548"/>
        <end position="557"/>
    </location>
</feature>
<evidence type="ECO:0000256" key="1">
    <source>
        <dbReference type="SAM" id="MobiDB-lite"/>
    </source>
</evidence>
<sequence length="563" mass="63279">MSVEHRAPSTEYRVPSIEHRASKTEGQKTEGPRPRIAGVRAARARRSDQLIGRDDVQARRGIQRRVEQRAGDPLRRVEPPAARQQRPEQREREHRGSLAGAERVPLPADQARPHRGKRREPQAGQIPLQLALHAVVEKARRRVRAERRIEHVCRRAVPAGDPRDLERIVVIDPPKRGPRAGRAHRRAERADRRVGAPPRRVFGQAIEIDAQRVQLRMRGQRAARERRHAVDARIGQCQLQHVAADEPGRSDEQQFHRECLDAYRISRIARPNRRRPPRCPSGGRAPPGRLAPGVAHARDLRGSNAGVHAGRSWRVDAPVAARTVGTCRAGYGISERAGRFGTHGGHGRSRAAHRVPTPGRAAQPAGGRSPSCRSNRALSHSMNTRTLCGRLRFGRGRIDTGRAGSSKRLVEAARHASQRARARVRLDEVSRCLPQAETGEHRRDIRVRIVDRHGALHRDGLRLAVVDEAPYPRLAGVHRRVVDADVAVERIERLGHAVALQIRGRRARARRHRADTARDETRILERADPHHAIDALPTRSMSRSVSRERRRPLRMRGTRADPR</sequence>
<organism evidence="2 3">
    <name type="scientific">Burkholderia pseudomallei (strain 1710b)</name>
    <dbReference type="NCBI Taxonomy" id="320372"/>
    <lineage>
        <taxon>Bacteria</taxon>
        <taxon>Pseudomonadati</taxon>
        <taxon>Pseudomonadota</taxon>
        <taxon>Betaproteobacteria</taxon>
        <taxon>Burkholderiales</taxon>
        <taxon>Burkholderiaceae</taxon>
        <taxon>Burkholderia</taxon>
        <taxon>pseudomallei group</taxon>
    </lineage>
</organism>
<name>Q3JH08_BURP1</name>
<feature type="region of interest" description="Disordered" evidence="1">
    <location>
        <begin position="338"/>
        <end position="376"/>
    </location>
</feature>
<dbReference type="Proteomes" id="UP000002700">
    <property type="component" value="Chromosome II"/>
</dbReference>
<evidence type="ECO:0000313" key="3">
    <source>
        <dbReference type="Proteomes" id="UP000002700"/>
    </source>
</evidence>
<feature type="region of interest" description="Disordered" evidence="1">
    <location>
        <begin position="173"/>
        <end position="193"/>
    </location>
</feature>
<feature type="region of interest" description="Disordered" evidence="1">
    <location>
        <begin position="270"/>
        <end position="294"/>
    </location>
</feature>
<feature type="compositionally biased region" description="Basic and acidic residues" evidence="1">
    <location>
        <begin position="16"/>
        <end position="33"/>
    </location>
</feature>
<feature type="compositionally biased region" description="Low complexity" evidence="1">
    <location>
        <begin position="280"/>
        <end position="293"/>
    </location>
</feature>
<feature type="compositionally biased region" description="Basic residues" evidence="1">
    <location>
        <begin position="176"/>
        <end position="187"/>
    </location>
</feature>
<accession>Q3JH08</accession>
<protein>
    <submittedName>
        <fullName evidence="2">Uncharacterized protein</fullName>
    </submittedName>
</protein>
<feature type="compositionally biased region" description="Basic and acidic residues" evidence="1">
    <location>
        <begin position="45"/>
        <end position="78"/>
    </location>
</feature>
<dbReference type="EnsemblBacteria" id="ABA52799">
    <property type="protein sequence ID" value="ABA52799"/>
    <property type="gene ID" value="BURPS1710b_A1995"/>
</dbReference>
<dbReference type="EMBL" id="CP000125">
    <property type="protein sequence ID" value="ABA52799.1"/>
    <property type="molecule type" value="Genomic_DNA"/>
</dbReference>
<feature type="region of interest" description="Disordered" evidence="1">
    <location>
        <begin position="1"/>
        <end position="123"/>
    </location>
</feature>
<dbReference type="HOGENOM" id="CLU_483726_0_0_4"/>
<dbReference type="KEGG" id="bpm:BURPS1710b_A1995"/>
<feature type="compositionally biased region" description="Basic and acidic residues" evidence="1">
    <location>
        <begin position="85"/>
        <end position="96"/>
    </location>
</feature>
<evidence type="ECO:0000313" key="2">
    <source>
        <dbReference type="EMBL" id="ABA52799.1"/>
    </source>
</evidence>
<feature type="region of interest" description="Disordered" evidence="1">
    <location>
        <begin position="529"/>
        <end position="563"/>
    </location>
</feature>